<dbReference type="EMBL" id="CACVBS010000062">
    <property type="protein sequence ID" value="CAA7267716.1"/>
    <property type="molecule type" value="Genomic_DNA"/>
</dbReference>
<organism evidence="1 2">
    <name type="scientific">Cyclocybe aegerita</name>
    <name type="common">Black poplar mushroom</name>
    <name type="synonym">Agrocybe aegerita</name>
    <dbReference type="NCBI Taxonomy" id="1973307"/>
    <lineage>
        <taxon>Eukaryota</taxon>
        <taxon>Fungi</taxon>
        <taxon>Dikarya</taxon>
        <taxon>Basidiomycota</taxon>
        <taxon>Agaricomycotina</taxon>
        <taxon>Agaricomycetes</taxon>
        <taxon>Agaricomycetidae</taxon>
        <taxon>Agaricales</taxon>
        <taxon>Agaricineae</taxon>
        <taxon>Bolbitiaceae</taxon>
        <taxon>Cyclocybe</taxon>
    </lineage>
</organism>
<evidence type="ECO:0000313" key="2">
    <source>
        <dbReference type="Proteomes" id="UP000467700"/>
    </source>
</evidence>
<sequence>MRSFVNSRSSLLWIKALPCMILNVRVQNYAVDPILRKLMSSMDLFPNLHTVQLDLHTPFEYSALKNSLFAQHVYPQIRNLAISRGSENFIACCPGLKRFHAIGQCAWQALLKTVCRYPQIEVLGAMLFADCTVGDVIQHLPNLRDITLDRFILRKGLDPLMPFSELPKLQTIRLEMNIEPWKMGGYSGNNYVMRLPPATEDEIAQWIQWAKRILTNVGQK</sequence>
<dbReference type="AlphaFoldDB" id="A0A8S0WWT5"/>
<dbReference type="OrthoDB" id="10346679at2759"/>
<protein>
    <submittedName>
        <fullName evidence="1">Uncharacterized protein</fullName>
    </submittedName>
</protein>
<name>A0A8S0WWT5_CYCAE</name>
<proteinExistence type="predicted"/>
<gene>
    <name evidence="1" type="ORF">AAE3_LOCUS9904</name>
</gene>
<comment type="caution">
    <text evidence="1">The sequence shown here is derived from an EMBL/GenBank/DDBJ whole genome shotgun (WGS) entry which is preliminary data.</text>
</comment>
<reference evidence="1 2" key="1">
    <citation type="submission" date="2020-01" db="EMBL/GenBank/DDBJ databases">
        <authorList>
            <person name="Gupta K D."/>
        </authorList>
    </citation>
    <scope>NUCLEOTIDE SEQUENCE [LARGE SCALE GENOMIC DNA]</scope>
</reference>
<evidence type="ECO:0000313" key="1">
    <source>
        <dbReference type="EMBL" id="CAA7267716.1"/>
    </source>
</evidence>
<keyword evidence="2" id="KW-1185">Reference proteome</keyword>
<accession>A0A8S0WWT5</accession>
<dbReference type="Proteomes" id="UP000467700">
    <property type="component" value="Unassembled WGS sequence"/>
</dbReference>